<gene>
    <name evidence="2" type="ORF">ANME2D_02942</name>
</gene>
<dbReference type="AlphaFoldDB" id="A0A062UV81"/>
<feature type="domain" description="Zinc-ribbon" evidence="1">
    <location>
        <begin position="124"/>
        <end position="146"/>
    </location>
</feature>
<dbReference type="InterPro" id="IPR026870">
    <property type="entry name" value="Zinc_ribbon_dom"/>
</dbReference>
<keyword evidence="3" id="KW-1185">Reference proteome</keyword>
<evidence type="ECO:0000313" key="2">
    <source>
        <dbReference type="EMBL" id="KCZ70916.1"/>
    </source>
</evidence>
<sequence>MTSKKKSEKSIHLFLVDTNLFIASVKNPKKETTSLKLLLELIEDATIELIGNEFLIMEMEKYAQVFQSERGKEILQKLIDKTKVMDVNEKFLRTCKSYFPEDELIDEYFEKGGHSRIRMVENMYCTNCGKEIDKNARFCGYCGYELIGKKEETITFDEKERKADKNPKKNNFSNWFIINAFRNKVHMYVVPDFL</sequence>
<dbReference type="EMBL" id="JMIY01000007">
    <property type="protein sequence ID" value="KCZ70916.1"/>
    <property type="molecule type" value="Genomic_DNA"/>
</dbReference>
<proteinExistence type="predicted"/>
<accession>A0A062UV81</accession>
<protein>
    <recommendedName>
        <fullName evidence="1">Zinc-ribbon domain-containing protein</fullName>
    </recommendedName>
</protein>
<name>A0A062UV81_9EURY</name>
<comment type="caution">
    <text evidence="2">The sequence shown here is derived from an EMBL/GenBank/DDBJ whole genome shotgun (WGS) entry which is preliminary data.</text>
</comment>
<evidence type="ECO:0000313" key="3">
    <source>
        <dbReference type="Proteomes" id="UP000027153"/>
    </source>
</evidence>
<dbReference type="Pfam" id="PF13240">
    <property type="entry name" value="Zn_Ribbon_1"/>
    <property type="match status" value="1"/>
</dbReference>
<evidence type="ECO:0000259" key="1">
    <source>
        <dbReference type="Pfam" id="PF13240"/>
    </source>
</evidence>
<dbReference type="Proteomes" id="UP000027153">
    <property type="component" value="Unassembled WGS sequence"/>
</dbReference>
<organism evidence="2 3">
    <name type="scientific">Candidatus Methanoperedens nitratireducens</name>
    <dbReference type="NCBI Taxonomy" id="1392998"/>
    <lineage>
        <taxon>Archaea</taxon>
        <taxon>Methanobacteriati</taxon>
        <taxon>Methanobacteriota</taxon>
        <taxon>Stenosarchaea group</taxon>
        <taxon>Methanomicrobia</taxon>
        <taxon>Methanosarcinales</taxon>
        <taxon>ANME-2 cluster</taxon>
        <taxon>Candidatus Methanoperedentaceae</taxon>
        <taxon>Candidatus Methanoperedens</taxon>
    </lineage>
</organism>
<reference evidence="2 3" key="1">
    <citation type="journal article" date="2013" name="Nature">
        <title>Anaerobic oxidation of methane coupled to nitrate reduction in a novel archaeal lineage.</title>
        <authorList>
            <person name="Haroon M.F."/>
            <person name="Hu S."/>
            <person name="Shi Y."/>
            <person name="Imelfort M."/>
            <person name="Keller J."/>
            <person name="Hugenholtz P."/>
            <person name="Yuan Z."/>
            <person name="Tyson G.W."/>
        </authorList>
    </citation>
    <scope>NUCLEOTIDE SEQUENCE [LARGE SCALE GENOMIC DNA]</scope>
    <source>
        <strain evidence="2 3">ANME-2d</strain>
    </source>
</reference>